<evidence type="ECO:0000256" key="4">
    <source>
        <dbReference type="ARBA" id="ARBA00022448"/>
    </source>
</evidence>
<dbReference type="KEGG" id="vcn:VOLCADRAFT_47536"/>
<evidence type="ECO:0000256" key="5">
    <source>
        <dbReference type="ARBA" id="ARBA00022729"/>
    </source>
</evidence>
<keyword evidence="5" id="KW-0732">Signal</keyword>
<evidence type="ECO:0000313" key="9">
    <source>
        <dbReference type="Proteomes" id="UP000001058"/>
    </source>
</evidence>
<proteinExistence type="inferred from homology"/>
<dbReference type="SUPFAM" id="SSF81296">
    <property type="entry name" value="E set domains"/>
    <property type="match status" value="1"/>
</dbReference>
<dbReference type="GO" id="GO:0015918">
    <property type="term" value="P:sterol transport"/>
    <property type="evidence" value="ECO:0007669"/>
    <property type="project" value="InterPro"/>
</dbReference>
<evidence type="ECO:0000259" key="7">
    <source>
        <dbReference type="SMART" id="SM00737"/>
    </source>
</evidence>
<dbReference type="GO" id="GO:0032934">
    <property type="term" value="F:sterol binding"/>
    <property type="evidence" value="ECO:0007669"/>
    <property type="project" value="InterPro"/>
</dbReference>
<evidence type="ECO:0000256" key="6">
    <source>
        <dbReference type="ARBA" id="ARBA00023055"/>
    </source>
</evidence>
<comment type="function">
    <text evidence="1">Catalyzes the intermembrane transfer of phosphatidylglycerol and phosphatidylinositol.</text>
</comment>
<accession>D8U520</accession>
<dbReference type="GeneID" id="9616908"/>
<dbReference type="Gene3D" id="2.60.40.770">
    <property type="match status" value="1"/>
</dbReference>
<dbReference type="InterPro" id="IPR039670">
    <property type="entry name" value="NPC2-like"/>
</dbReference>
<dbReference type="InParanoid" id="D8U520"/>
<dbReference type="SMART" id="SM00737">
    <property type="entry name" value="ML"/>
    <property type="match status" value="1"/>
</dbReference>
<evidence type="ECO:0000313" key="8">
    <source>
        <dbReference type="EMBL" id="EFJ45071.1"/>
    </source>
</evidence>
<keyword evidence="9" id="KW-1185">Reference proteome</keyword>
<comment type="similarity">
    <text evidence="2">Belongs to the NPC2 family.</text>
</comment>
<evidence type="ECO:0000256" key="3">
    <source>
        <dbReference type="ARBA" id="ARBA00011245"/>
    </source>
</evidence>
<dbReference type="InterPro" id="IPR003172">
    <property type="entry name" value="ML_dom"/>
</dbReference>
<dbReference type="PANTHER" id="PTHR11306:SF0">
    <property type="entry name" value="PHOSPHATIDYLGLYCEROL_PHOSPHATIDYLINOSITOL TRANSFER PROTEIN"/>
    <property type="match status" value="1"/>
</dbReference>
<dbReference type="PANTHER" id="PTHR11306">
    <property type="entry name" value="NIEMANN PICK TYPE C2 PROTEIN NPC2-RELATED"/>
    <property type="match status" value="1"/>
</dbReference>
<dbReference type="Pfam" id="PF02221">
    <property type="entry name" value="E1_DerP2_DerF2"/>
    <property type="match status" value="1"/>
</dbReference>
<evidence type="ECO:0000256" key="2">
    <source>
        <dbReference type="ARBA" id="ARBA00006370"/>
    </source>
</evidence>
<keyword evidence="4" id="KW-0813">Transport</keyword>
<name>D8U520_VOLCA</name>
<evidence type="ECO:0000256" key="1">
    <source>
        <dbReference type="ARBA" id="ARBA00002053"/>
    </source>
</evidence>
<feature type="domain" description="MD-2-related lipid-recognition" evidence="7">
    <location>
        <begin position="1"/>
        <end position="101"/>
    </location>
</feature>
<reference evidence="8 9" key="1">
    <citation type="journal article" date="2010" name="Science">
        <title>Genomic analysis of organismal complexity in the multicellular green alga Volvox carteri.</title>
        <authorList>
            <person name="Prochnik S.E."/>
            <person name="Umen J."/>
            <person name="Nedelcu A.M."/>
            <person name="Hallmann A."/>
            <person name="Miller S.M."/>
            <person name="Nishii I."/>
            <person name="Ferris P."/>
            <person name="Kuo A."/>
            <person name="Mitros T."/>
            <person name="Fritz-Laylin L.K."/>
            <person name="Hellsten U."/>
            <person name="Chapman J."/>
            <person name="Simakov O."/>
            <person name="Rensing S.A."/>
            <person name="Terry A."/>
            <person name="Pangilinan J."/>
            <person name="Kapitonov V."/>
            <person name="Jurka J."/>
            <person name="Salamov A."/>
            <person name="Shapiro H."/>
            <person name="Schmutz J."/>
            <person name="Grimwood J."/>
            <person name="Lindquist E."/>
            <person name="Lucas S."/>
            <person name="Grigoriev I.V."/>
            <person name="Schmitt R."/>
            <person name="Kirk D."/>
            <person name="Rokhsar D.S."/>
        </authorList>
    </citation>
    <scope>NUCLEOTIDE SEQUENCE [LARGE SCALE GENOMIC DNA]</scope>
    <source>
        <strain evidence="9">f. Nagariensis / Eve</strain>
    </source>
</reference>
<sequence length="105" mass="11135">VTLSPDPPHHGRTMAVNVTGINPVSTSGGRLRVAVLYMGFKVYTYETPLCEAVSCPLVAGSDFQLKVSQKLPALAPPGPYEMEISGEDTAGGVFMCVSISFRVSM</sequence>
<dbReference type="EMBL" id="GL378359">
    <property type="protein sequence ID" value="EFJ45071.1"/>
    <property type="molecule type" value="Genomic_DNA"/>
</dbReference>
<gene>
    <name evidence="8" type="ORF">VOLCADRAFT_47536</name>
</gene>
<organism evidence="9">
    <name type="scientific">Volvox carteri f. nagariensis</name>
    <dbReference type="NCBI Taxonomy" id="3068"/>
    <lineage>
        <taxon>Eukaryota</taxon>
        <taxon>Viridiplantae</taxon>
        <taxon>Chlorophyta</taxon>
        <taxon>core chlorophytes</taxon>
        <taxon>Chlorophyceae</taxon>
        <taxon>CS clade</taxon>
        <taxon>Chlamydomonadales</taxon>
        <taxon>Volvocaceae</taxon>
        <taxon>Volvox</taxon>
    </lineage>
</organism>
<dbReference type="Proteomes" id="UP000001058">
    <property type="component" value="Unassembled WGS sequence"/>
</dbReference>
<protein>
    <recommendedName>
        <fullName evidence="7">MD-2-related lipid-recognition domain-containing protein</fullName>
    </recommendedName>
</protein>
<feature type="non-terminal residue" evidence="8">
    <location>
        <position position="1"/>
    </location>
</feature>
<dbReference type="OrthoDB" id="6409159at2759"/>
<feature type="non-terminal residue" evidence="8">
    <location>
        <position position="105"/>
    </location>
</feature>
<dbReference type="RefSeq" id="XP_002953747.1">
    <property type="nucleotide sequence ID" value="XM_002953701.1"/>
</dbReference>
<dbReference type="eggNOG" id="KOG4680">
    <property type="taxonomic scope" value="Eukaryota"/>
</dbReference>
<dbReference type="AlphaFoldDB" id="D8U520"/>
<comment type="subunit">
    <text evidence="3">Monomer.</text>
</comment>
<keyword evidence="6" id="KW-0445">Lipid transport</keyword>
<dbReference type="InterPro" id="IPR014756">
    <property type="entry name" value="Ig_E-set"/>
</dbReference>